<keyword evidence="4" id="KW-1185">Reference proteome</keyword>
<proteinExistence type="predicted"/>
<dbReference type="PANTHER" id="PTHR33223:SF11">
    <property type="entry name" value="ELEMENT PROTEIN, PUTATIVE-RELATED"/>
    <property type="match status" value="1"/>
</dbReference>
<evidence type="ECO:0000313" key="3">
    <source>
        <dbReference type="EMBL" id="KAK0595008.1"/>
    </source>
</evidence>
<evidence type="ECO:0000313" key="4">
    <source>
        <dbReference type="Proteomes" id="UP001168877"/>
    </source>
</evidence>
<evidence type="ECO:0000259" key="2">
    <source>
        <dbReference type="Pfam" id="PF03732"/>
    </source>
</evidence>
<dbReference type="Pfam" id="PF03732">
    <property type="entry name" value="Retrotrans_gag"/>
    <property type="match status" value="1"/>
</dbReference>
<dbReference type="GO" id="GO:0004190">
    <property type="term" value="F:aspartic-type endopeptidase activity"/>
    <property type="evidence" value="ECO:0007669"/>
    <property type="project" value="InterPro"/>
</dbReference>
<feature type="region of interest" description="Disordered" evidence="1">
    <location>
        <begin position="415"/>
        <end position="445"/>
    </location>
</feature>
<feature type="region of interest" description="Disordered" evidence="1">
    <location>
        <begin position="1"/>
        <end position="33"/>
    </location>
</feature>
<name>A0AA39SQI8_ACESA</name>
<dbReference type="EMBL" id="JAUESC010000004">
    <property type="protein sequence ID" value="KAK0595008.1"/>
    <property type="molecule type" value="Genomic_DNA"/>
</dbReference>
<dbReference type="Gene3D" id="2.40.70.10">
    <property type="entry name" value="Acid Proteases"/>
    <property type="match status" value="1"/>
</dbReference>
<sequence length="568" mass="63847">MGDQNAQLGHMGVPNVANQNQGELPPQANPVQEGLPHVGDERTLRDYTMPRVELHQSSICQPTIAANSFEIRLSIIQMIGTTCIFNGLVNDDPNLHLQKFNEICDTFKYNGIPDEFIKLKLFSFSLGNDARIWLNSQPPNSITTFDQLAQAFLNIYFPPGKAARLRNEILSFQQFENESIYEAWERFKELQRRCPHNGLAKWQTLQAFYQGLTVSTRNLVDAAAGGSLMSKSMDTASDLLEEMALNNSHWGSQRQVPKKIPGVLEVDERISVQAQLASQNHQIVALQNQMNKMSVGPSNVQVAQLEKKSNLEEMFFKYMGKLDNIMETQDLALRKLDTKIDQVAQHSQASIQNLETQVGQLARAIQGRQQGALPSNTVVNPKEQCNAISLRSGKEVELLDNFGMGKEVVVEEEGIEEEEVIEEKKSSSHDNVPTTSNDPPPPQVKAYVPPIPYPQKLRKHKDAHNFGKFLEIFKKLQINIPFAEALFQMPTYVRFLKELLSNKRKLEEFETVALTEECSAILQNKLPPNLKDPGKFTIPCTIGHVKFESALIDSGASINLMPYSVFKS</sequence>
<dbReference type="PROSITE" id="PS00141">
    <property type="entry name" value="ASP_PROTEASE"/>
    <property type="match status" value="1"/>
</dbReference>
<reference evidence="3" key="1">
    <citation type="journal article" date="2022" name="Plant J.">
        <title>Strategies of tolerance reflected in two North American maple genomes.</title>
        <authorList>
            <person name="McEvoy S.L."/>
            <person name="Sezen U.U."/>
            <person name="Trouern-Trend A."/>
            <person name="McMahon S.M."/>
            <person name="Schaberg P.G."/>
            <person name="Yang J."/>
            <person name="Wegrzyn J.L."/>
            <person name="Swenson N.G."/>
        </authorList>
    </citation>
    <scope>NUCLEOTIDE SEQUENCE</scope>
    <source>
        <strain evidence="3">NS2018</strain>
    </source>
</reference>
<feature type="domain" description="Retrotransposon gag" evidence="2">
    <location>
        <begin position="120"/>
        <end position="213"/>
    </location>
</feature>
<protein>
    <recommendedName>
        <fullName evidence="2">Retrotransposon gag domain-containing protein</fullName>
    </recommendedName>
</protein>
<dbReference type="Proteomes" id="UP001168877">
    <property type="component" value="Unassembled WGS sequence"/>
</dbReference>
<accession>A0AA39SQI8</accession>
<organism evidence="3 4">
    <name type="scientific">Acer saccharum</name>
    <name type="common">Sugar maple</name>
    <dbReference type="NCBI Taxonomy" id="4024"/>
    <lineage>
        <taxon>Eukaryota</taxon>
        <taxon>Viridiplantae</taxon>
        <taxon>Streptophyta</taxon>
        <taxon>Embryophyta</taxon>
        <taxon>Tracheophyta</taxon>
        <taxon>Spermatophyta</taxon>
        <taxon>Magnoliopsida</taxon>
        <taxon>eudicotyledons</taxon>
        <taxon>Gunneridae</taxon>
        <taxon>Pentapetalae</taxon>
        <taxon>rosids</taxon>
        <taxon>malvids</taxon>
        <taxon>Sapindales</taxon>
        <taxon>Sapindaceae</taxon>
        <taxon>Hippocastanoideae</taxon>
        <taxon>Acereae</taxon>
        <taxon>Acer</taxon>
    </lineage>
</organism>
<dbReference type="AlphaFoldDB" id="A0AA39SQI8"/>
<dbReference type="PANTHER" id="PTHR33223">
    <property type="entry name" value="CCHC-TYPE DOMAIN-CONTAINING PROTEIN"/>
    <property type="match status" value="1"/>
</dbReference>
<dbReference type="InterPro" id="IPR021109">
    <property type="entry name" value="Peptidase_aspartic_dom_sf"/>
</dbReference>
<dbReference type="InterPro" id="IPR001969">
    <property type="entry name" value="Aspartic_peptidase_AS"/>
</dbReference>
<evidence type="ECO:0000256" key="1">
    <source>
        <dbReference type="SAM" id="MobiDB-lite"/>
    </source>
</evidence>
<reference evidence="3" key="2">
    <citation type="submission" date="2023-06" db="EMBL/GenBank/DDBJ databases">
        <authorList>
            <person name="Swenson N.G."/>
            <person name="Wegrzyn J.L."/>
            <person name="Mcevoy S.L."/>
        </authorList>
    </citation>
    <scope>NUCLEOTIDE SEQUENCE</scope>
    <source>
        <strain evidence="3">NS2018</strain>
        <tissue evidence="3">Leaf</tissue>
    </source>
</reference>
<dbReference type="GO" id="GO:0006508">
    <property type="term" value="P:proteolysis"/>
    <property type="evidence" value="ECO:0007669"/>
    <property type="project" value="InterPro"/>
</dbReference>
<dbReference type="InterPro" id="IPR005162">
    <property type="entry name" value="Retrotrans_gag_dom"/>
</dbReference>
<comment type="caution">
    <text evidence="3">The sequence shown here is derived from an EMBL/GenBank/DDBJ whole genome shotgun (WGS) entry which is preliminary data.</text>
</comment>
<gene>
    <name evidence="3" type="ORF">LWI29_002529</name>
</gene>